<dbReference type="EMBL" id="AY679592">
    <property type="protein sequence ID" value="AAV33452.1"/>
    <property type="molecule type" value="mRNA"/>
</dbReference>
<dbReference type="Gene3D" id="3.40.50.2000">
    <property type="entry name" value="Glycogen Phosphorylase B"/>
    <property type="match status" value="1"/>
</dbReference>
<dbReference type="SUPFAM" id="SSF53756">
    <property type="entry name" value="UDP-Glycosyltransferase/glycogen phosphorylase"/>
    <property type="match status" value="1"/>
</dbReference>
<dbReference type="GO" id="GO:0016740">
    <property type="term" value="F:transferase activity"/>
    <property type="evidence" value="ECO:0007669"/>
    <property type="project" value="UniProtKB-KW"/>
</dbReference>
<sequence>IRSTKLLESSAIIFNTFDEFEHEVLEAISLTFPNIYTIGPRGGHGTGWDGIEVIPRPVPVVTHGTGSGRALHFSDSIPSGLIPDGTGRDRDGTGPIPAILHQFFSSRNRTVTFEISSRCLHKICSKTSYSGLI</sequence>
<evidence type="ECO:0000313" key="1">
    <source>
        <dbReference type="EMBL" id="AAV33452.1"/>
    </source>
</evidence>
<reference evidence="1" key="1">
    <citation type="journal article" date="2006" name="Int. J. Hortic. Sci.">
        <title>Identification of ripening-related genes in strawberry fruit by cDNA-AFLP.</title>
        <authorList>
            <person name="Balogh A."/>
            <person name="Koncz T."/>
            <person name="Tisza V."/>
            <person name="Kiss E."/>
            <person name="Heszky L."/>
        </authorList>
    </citation>
    <scope>NUCLEOTIDE SEQUENCE</scope>
    <source>
        <tissue evidence="1">Achene</tissue>
    </source>
</reference>
<keyword evidence="1" id="KW-0808">Transferase</keyword>
<feature type="non-terminal residue" evidence="1">
    <location>
        <position position="133"/>
    </location>
</feature>
<dbReference type="AlphaFoldDB" id="Q5UM02"/>
<feature type="non-terminal residue" evidence="1">
    <location>
        <position position="1"/>
    </location>
</feature>
<proteinExistence type="evidence at transcript level"/>
<accession>Q5UM02</accession>
<protein>
    <submittedName>
        <fullName evidence="1">UDP-glucuronosyltransferase</fullName>
    </submittedName>
</protein>
<name>Q5UM02_FRAAN</name>
<organism evidence="1">
    <name type="scientific">Fragaria ananassa</name>
    <name type="common">Strawberry</name>
    <name type="synonym">Fragaria chiloensis x Fragaria virginiana</name>
    <dbReference type="NCBI Taxonomy" id="3747"/>
    <lineage>
        <taxon>Eukaryota</taxon>
        <taxon>Viridiplantae</taxon>
        <taxon>Streptophyta</taxon>
        <taxon>Embryophyta</taxon>
        <taxon>Tracheophyta</taxon>
        <taxon>Spermatophyta</taxon>
        <taxon>Magnoliopsida</taxon>
        <taxon>eudicotyledons</taxon>
        <taxon>Gunneridae</taxon>
        <taxon>Pentapetalae</taxon>
        <taxon>rosids</taxon>
        <taxon>fabids</taxon>
        <taxon>Rosales</taxon>
        <taxon>Rosaceae</taxon>
        <taxon>Rosoideae</taxon>
        <taxon>Potentilleae</taxon>
        <taxon>Fragariinae</taxon>
        <taxon>Fragaria</taxon>
    </lineage>
</organism>